<gene>
    <name evidence="2" type="primary">Cnig_chr_I.g2731</name>
    <name evidence="2" type="ORF">B9Z55_002731</name>
</gene>
<feature type="signal peptide" evidence="1">
    <location>
        <begin position="1"/>
        <end position="17"/>
    </location>
</feature>
<dbReference type="OrthoDB" id="5861696at2759"/>
<keyword evidence="1" id="KW-0732">Signal</keyword>
<protein>
    <recommendedName>
        <fullName evidence="4">Domain of unknown function WSN domain-containing protein</fullName>
    </recommendedName>
</protein>
<keyword evidence="3" id="KW-1185">Reference proteome</keyword>
<dbReference type="STRING" id="1611254.A0A2G5VLV2"/>
<reference evidence="3" key="1">
    <citation type="submission" date="2017-10" db="EMBL/GenBank/DDBJ databases">
        <title>Rapid genome shrinkage in a self-fertile nematode reveals novel sperm competition proteins.</title>
        <authorList>
            <person name="Yin D."/>
            <person name="Schwarz E.M."/>
            <person name="Thomas C.G."/>
            <person name="Felde R.L."/>
            <person name="Korf I.F."/>
            <person name="Cutter A.D."/>
            <person name="Schartner C.M."/>
            <person name="Ralston E.J."/>
            <person name="Meyer B.J."/>
            <person name="Haag E.S."/>
        </authorList>
    </citation>
    <scope>NUCLEOTIDE SEQUENCE [LARGE SCALE GENOMIC DNA]</scope>
    <source>
        <strain evidence="3">JU1422</strain>
    </source>
</reference>
<dbReference type="AlphaFoldDB" id="A0A2G5VLV2"/>
<comment type="caution">
    <text evidence="2">The sequence shown here is derived from an EMBL/GenBank/DDBJ whole genome shotgun (WGS) entry which is preliminary data.</text>
</comment>
<organism evidence="2 3">
    <name type="scientific">Caenorhabditis nigoni</name>
    <dbReference type="NCBI Taxonomy" id="1611254"/>
    <lineage>
        <taxon>Eukaryota</taxon>
        <taxon>Metazoa</taxon>
        <taxon>Ecdysozoa</taxon>
        <taxon>Nematoda</taxon>
        <taxon>Chromadorea</taxon>
        <taxon>Rhabditida</taxon>
        <taxon>Rhabditina</taxon>
        <taxon>Rhabditomorpha</taxon>
        <taxon>Rhabditoidea</taxon>
        <taxon>Rhabditidae</taxon>
        <taxon>Peloderinae</taxon>
        <taxon>Caenorhabditis</taxon>
    </lineage>
</organism>
<dbReference type="Proteomes" id="UP000230233">
    <property type="component" value="Chromosome I"/>
</dbReference>
<evidence type="ECO:0008006" key="4">
    <source>
        <dbReference type="Google" id="ProtNLM"/>
    </source>
</evidence>
<accession>A0A2G5VLV2</accession>
<name>A0A2G5VLV2_9PELO</name>
<sequence length="227" mass="26277">MWTTLIVCLGLTITLHADDIDKATPTSDPISTIDNDSLCFANTSSSSLIEQELDKIRTDCMTPQDFELLTDNAIRYHIVQIWSHVFVGISVTTIGLQELRNTLKLPALPHWTPLNRTNPSEHELESATTIEEYYNLREPRSRMRSLDSRFLFEHNVDTAITYLNKRLPSIQRMFKKAFEEVCPAAPTVLNKKAIDSMIKLFGDVDDNIQKETERMMRRDDCWDEKYY</sequence>
<proteinExistence type="predicted"/>
<dbReference type="EMBL" id="PDUG01000001">
    <property type="protein sequence ID" value="PIC52753.1"/>
    <property type="molecule type" value="Genomic_DNA"/>
</dbReference>
<evidence type="ECO:0000256" key="1">
    <source>
        <dbReference type="SAM" id="SignalP"/>
    </source>
</evidence>
<evidence type="ECO:0000313" key="3">
    <source>
        <dbReference type="Proteomes" id="UP000230233"/>
    </source>
</evidence>
<evidence type="ECO:0000313" key="2">
    <source>
        <dbReference type="EMBL" id="PIC52753.1"/>
    </source>
</evidence>
<feature type="chain" id="PRO_5013848763" description="Domain of unknown function WSN domain-containing protein" evidence="1">
    <location>
        <begin position="18"/>
        <end position="227"/>
    </location>
</feature>